<evidence type="ECO:0000259" key="1">
    <source>
        <dbReference type="Pfam" id="PF00561"/>
    </source>
</evidence>
<dbReference type="GO" id="GO:0005743">
    <property type="term" value="C:mitochondrial inner membrane"/>
    <property type="evidence" value="ECO:0007669"/>
    <property type="project" value="TreeGrafter"/>
</dbReference>
<accession>G8YRA4</accession>
<dbReference type="EMBL" id="FO082057">
    <property type="protein sequence ID" value="CCE78091.1"/>
    <property type="molecule type" value="Genomic_DNA"/>
</dbReference>
<feature type="domain" description="AB hydrolase-1" evidence="1">
    <location>
        <begin position="169"/>
        <end position="293"/>
    </location>
</feature>
<dbReference type="InterPro" id="IPR029058">
    <property type="entry name" value="AB_hydrolase_fold"/>
</dbReference>
<dbReference type="SUPFAM" id="SSF53474">
    <property type="entry name" value="alpha/beta-Hydrolases"/>
    <property type="match status" value="1"/>
</dbReference>
<dbReference type="AlphaFoldDB" id="G8YRA4"/>
<dbReference type="Proteomes" id="UP000005222">
    <property type="component" value="Chromosome C"/>
</dbReference>
<name>G8YRA4_PICSO</name>
<dbReference type="HOGENOM" id="CLU_017361_3_1_1"/>
<dbReference type="Gene3D" id="3.40.50.1820">
    <property type="entry name" value="alpha/beta hydrolase"/>
    <property type="match status" value="1"/>
</dbReference>
<dbReference type="InterPro" id="IPR000073">
    <property type="entry name" value="AB_hydrolase_1"/>
</dbReference>
<organism evidence="2 3">
    <name type="scientific">Pichia sorbitophila (strain ATCC MYA-4447 / BCRC 22081 / CBS 7064 / NBRC 10061 / NRRL Y-12695)</name>
    <name type="common">Hybrid yeast</name>
    <dbReference type="NCBI Taxonomy" id="559304"/>
    <lineage>
        <taxon>Eukaryota</taxon>
        <taxon>Fungi</taxon>
        <taxon>Dikarya</taxon>
        <taxon>Ascomycota</taxon>
        <taxon>Saccharomycotina</taxon>
        <taxon>Pichiomycetes</taxon>
        <taxon>Debaryomycetaceae</taxon>
        <taxon>Millerozyma</taxon>
    </lineage>
</organism>
<dbReference type="GO" id="GO:0035965">
    <property type="term" value="P:cardiolipin acyl-chain remodeling"/>
    <property type="evidence" value="ECO:0007669"/>
    <property type="project" value="TreeGrafter"/>
</dbReference>
<dbReference type="eggNOG" id="KOG4409">
    <property type="taxonomic scope" value="Eukaryota"/>
</dbReference>
<dbReference type="OMA" id="FNQYQGS"/>
<dbReference type="GO" id="GO:0055088">
    <property type="term" value="P:lipid homeostasis"/>
    <property type="evidence" value="ECO:0007669"/>
    <property type="project" value="TreeGrafter"/>
</dbReference>
<dbReference type="STRING" id="559304.G8YRA4"/>
<keyword evidence="3" id="KW-1185">Reference proteome</keyword>
<dbReference type="Pfam" id="PF00561">
    <property type="entry name" value="Abhydrolase_1"/>
    <property type="match status" value="1"/>
</dbReference>
<dbReference type="GO" id="GO:0042171">
    <property type="term" value="F:lysophosphatidic acid acyltransferase activity"/>
    <property type="evidence" value="ECO:0007669"/>
    <property type="project" value="TreeGrafter"/>
</dbReference>
<dbReference type="GO" id="GO:0006654">
    <property type="term" value="P:phosphatidic acid biosynthetic process"/>
    <property type="evidence" value="ECO:0007669"/>
    <property type="project" value="TreeGrafter"/>
</dbReference>
<dbReference type="InParanoid" id="G8YRA4"/>
<protein>
    <submittedName>
        <fullName evidence="2">Piso0_000704 protein</fullName>
    </submittedName>
</protein>
<gene>
    <name evidence="2" type="primary">Piso0_000704</name>
    <name evidence="2" type="ORF">GNLVRS01_PISO0C02224g</name>
</gene>
<dbReference type="PANTHER" id="PTHR42886:SF23">
    <property type="entry name" value="1-ACYLGLYCEROL-3-PHOSPHATE O-ACYLTRANSFERASE ICT1-RELATED"/>
    <property type="match status" value="1"/>
</dbReference>
<dbReference type="OrthoDB" id="7457040at2759"/>
<sequence length="514" mass="58912">MPLLSSVINFMFPPFVHLPLIVDKHAQFSIEGSRKFIIYIYIYIHEVTYTHASGAMTTDHPTSVSLVRSIQDWWSYPKKTSQVKKKSRSENEKRGSNELKNRIVEYELFRKVFTSSVYLCHPTEDSEDPADEKYVGQFLDVDIGDDIAIHEFYLENRSSDVPEEDVVDVVVIHGYMAALGYFIKNYEQIVKSKDGVRLHAIDLPGFGNSSRPPFPPSLLENLSPLDEIEQIKQIENWFIDKIELWRKKRGIKSFKLIAHSMGAYLASCYLMKYNNPTEPDTKKIVEEVVMVSPLGTETSYASLLSPNSSHVLGGNPLKELITRETGETVGIDPELERLWQYLGKPKAPSVRILQHLWKWKISPFEVLQYLGPFYSKILSYWSYARFQNLKSNDDSGSGSDMILSLHNYSFSVFNQYPRSGELAIVKIITFEILAKLPLSDRGFIEYLHDQGIKTLWMYGEKDWMNSKGGKFIHEKLSEIGASSSFLIIPRAGHHIYLDNSSAFNSECINFLNLK</sequence>
<dbReference type="PANTHER" id="PTHR42886">
    <property type="entry name" value="RE40534P-RELATED"/>
    <property type="match status" value="1"/>
</dbReference>
<dbReference type="GO" id="GO:0004623">
    <property type="term" value="F:phospholipase A2 activity"/>
    <property type="evidence" value="ECO:0007669"/>
    <property type="project" value="TreeGrafter"/>
</dbReference>
<reference evidence="2 3" key="1">
    <citation type="journal article" date="2012" name="G3 (Bethesda)">
        <title>Pichia sorbitophila, an interspecies yeast hybrid reveals early steps of genome resolution following polyploidization.</title>
        <authorList>
            <person name="Leh Louis V."/>
            <person name="Despons L."/>
            <person name="Friedrich A."/>
            <person name="Martin T."/>
            <person name="Durrens P."/>
            <person name="Casaregola S."/>
            <person name="Neuveglise C."/>
            <person name="Fairhead C."/>
            <person name="Marck C."/>
            <person name="Cruz J.A."/>
            <person name="Straub M.L."/>
            <person name="Kugler V."/>
            <person name="Sacerdot C."/>
            <person name="Uzunov Z."/>
            <person name="Thierry A."/>
            <person name="Weiss S."/>
            <person name="Bleykasten C."/>
            <person name="De Montigny J."/>
            <person name="Jacques N."/>
            <person name="Jung P."/>
            <person name="Lemaire M."/>
            <person name="Mallet S."/>
            <person name="Morel G."/>
            <person name="Richard G.F."/>
            <person name="Sarkar A."/>
            <person name="Savel G."/>
            <person name="Schacherer J."/>
            <person name="Seret M.L."/>
            <person name="Talla E."/>
            <person name="Samson G."/>
            <person name="Jubin C."/>
            <person name="Poulain J."/>
            <person name="Vacherie B."/>
            <person name="Barbe V."/>
            <person name="Pelletier E."/>
            <person name="Sherman D.J."/>
            <person name="Westhof E."/>
            <person name="Weissenbach J."/>
            <person name="Baret P.V."/>
            <person name="Wincker P."/>
            <person name="Gaillardin C."/>
            <person name="Dujon B."/>
            <person name="Souciet J.L."/>
        </authorList>
    </citation>
    <scope>NUCLEOTIDE SEQUENCE [LARGE SCALE GENOMIC DNA]</scope>
    <source>
        <strain evidence="3">ATCC MYA-4447 / BCRC 22081 / CBS 7064 / NBRC 10061 / NRRL Y-12695</strain>
    </source>
</reference>
<proteinExistence type="predicted"/>
<evidence type="ECO:0000313" key="2">
    <source>
        <dbReference type="EMBL" id="CCE78091.1"/>
    </source>
</evidence>
<evidence type="ECO:0000313" key="3">
    <source>
        <dbReference type="Proteomes" id="UP000005222"/>
    </source>
</evidence>